<organism evidence="8 9">
    <name type="scientific">Tropicimonas omnivorans</name>
    <dbReference type="NCBI Taxonomy" id="3075590"/>
    <lineage>
        <taxon>Bacteria</taxon>
        <taxon>Pseudomonadati</taxon>
        <taxon>Pseudomonadota</taxon>
        <taxon>Alphaproteobacteria</taxon>
        <taxon>Rhodobacterales</taxon>
        <taxon>Roseobacteraceae</taxon>
        <taxon>Tropicimonas</taxon>
    </lineage>
</organism>
<feature type="transmembrane region" description="Helical" evidence="7">
    <location>
        <begin position="230"/>
        <end position="253"/>
    </location>
</feature>
<accession>A0ABU3DG54</accession>
<evidence type="ECO:0000256" key="4">
    <source>
        <dbReference type="ARBA" id="ARBA00022692"/>
    </source>
</evidence>
<proteinExistence type="inferred from homology"/>
<evidence type="ECO:0000256" key="7">
    <source>
        <dbReference type="SAM" id="Phobius"/>
    </source>
</evidence>
<feature type="transmembrane region" description="Helical" evidence="7">
    <location>
        <begin position="199"/>
        <end position="218"/>
    </location>
</feature>
<feature type="transmembrane region" description="Helical" evidence="7">
    <location>
        <begin position="89"/>
        <end position="108"/>
    </location>
</feature>
<feature type="transmembrane region" description="Helical" evidence="7">
    <location>
        <begin position="164"/>
        <end position="187"/>
    </location>
</feature>
<sequence>MDGLFVSFDLTIAWALLLAFAIYVYVVLDGFDLGIGILYPFFPEKKDRDLLMNTVAPVWDGNETWLVLGGGGLFAAFPLAYAILMPALYPPMIAMLLALVFRGVAFEYRWRASSRLAEKAWDGAFIGGSALASFAQGIALGAILQGIEVEGRQYAGGWWDWLTPFSILTGFSVMAGYALLGACWLNMKLEGDVQHRVRRIARILALITVFFIVAVSLATPFLEASYWLRWFGWPNMIATAPVPIAVGLITLLLGRSLFAHGRDWLPLVLTLLLFLLCFLGLGLSIWPDVVPGEVTIWDAASPQKSQAFMFVGAIVLVPIILAYTAYAYWVFRGKLDPEQGYH</sequence>
<protein>
    <submittedName>
        <fullName evidence="8">Cytochrome d ubiquinol oxidase subunit II</fullName>
    </submittedName>
</protein>
<dbReference type="PANTHER" id="PTHR43141:SF4">
    <property type="entry name" value="CYTOCHROME BD2 SUBUNIT II"/>
    <property type="match status" value="1"/>
</dbReference>
<dbReference type="PIRSF" id="PIRSF000267">
    <property type="entry name" value="Cyt_oxidse_sub2"/>
    <property type="match status" value="1"/>
</dbReference>
<feature type="transmembrane region" description="Helical" evidence="7">
    <location>
        <begin position="307"/>
        <end position="331"/>
    </location>
</feature>
<keyword evidence="6 7" id="KW-0472">Membrane</keyword>
<comment type="caution">
    <text evidence="8">The sequence shown here is derived from an EMBL/GenBank/DDBJ whole genome shotgun (WGS) entry which is preliminary data.</text>
</comment>
<feature type="transmembrane region" description="Helical" evidence="7">
    <location>
        <begin position="120"/>
        <end position="144"/>
    </location>
</feature>
<reference evidence="8 9" key="1">
    <citation type="submission" date="2023-09" db="EMBL/GenBank/DDBJ databases">
        <authorList>
            <person name="Rey-Velasco X."/>
        </authorList>
    </citation>
    <scope>NUCLEOTIDE SEQUENCE [LARGE SCALE GENOMIC DNA]</scope>
    <source>
        <strain evidence="8 9">F158</strain>
    </source>
</reference>
<feature type="transmembrane region" description="Helical" evidence="7">
    <location>
        <begin position="12"/>
        <end position="42"/>
    </location>
</feature>
<dbReference type="InterPro" id="IPR003317">
    <property type="entry name" value="Cyt-d_oxidase_su2"/>
</dbReference>
<comment type="subcellular location">
    <subcellularLocation>
        <location evidence="1">Cell membrane</location>
        <topology evidence="1">Multi-pass membrane protein</topology>
    </subcellularLocation>
</comment>
<dbReference type="NCBIfam" id="TIGR00203">
    <property type="entry name" value="cydB"/>
    <property type="match status" value="1"/>
</dbReference>
<feature type="transmembrane region" description="Helical" evidence="7">
    <location>
        <begin position="265"/>
        <end position="287"/>
    </location>
</feature>
<evidence type="ECO:0000313" key="9">
    <source>
        <dbReference type="Proteomes" id="UP001265259"/>
    </source>
</evidence>
<evidence type="ECO:0000256" key="6">
    <source>
        <dbReference type="ARBA" id="ARBA00023136"/>
    </source>
</evidence>
<dbReference type="Proteomes" id="UP001265259">
    <property type="component" value="Unassembled WGS sequence"/>
</dbReference>
<evidence type="ECO:0000256" key="1">
    <source>
        <dbReference type="ARBA" id="ARBA00004651"/>
    </source>
</evidence>
<dbReference type="EMBL" id="JAVRHL010000002">
    <property type="protein sequence ID" value="MDT0682702.1"/>
    <property type="molecule type" value="Genomic_DNA"/>
</dbReference>
<gene>
    <name evidence="8" type="primary">cydB</name>
    <name evidence="8" type="ORF">RM543_08390</name>
</gene>
<keyword evidence="3" id="KW-1003">Cell membrane</keyword>
<dbReference type="PANTHER" id="PTHR43141">
    <property type="entry name" value="CYTOCHROME BD2 SUBUNIT II"/>
    <property type="match status" value="1"/>
</dbReference>
<evidence type="ECO:0000256" key="3">
    <source>
        <dbReference type="ARBA" id="ARBA00022475"/>
    </source>
</evidence>
<dbReference type="Pfam" id="PF02322">
    <property type="entry name" value="Cyt_bd_oxida_II"/>
    <property type="match status" value="1"/>
</dbReference>
<name>A0ABU3DG54_9RHOB</name>
<comment type="similarity">
    <text evidence="2">Belongs to the cytochrome ubiquinol oxidase subunit 2 family.</text>
</comment>
<keyword evidence="4 7" id="KW-0812">Transmembrane</keyword>
<keyword evidence="5 7" id="KW-1133">Transmembrane helix</keyword>
<evidence type="ECO:0000256" key="5">
    <source>
        <dbReference type="ARBA" id="ARBA00022989"/>
    </source>
</evidence>
<keyword evidence="9" id="KW-1185">Reference proteome</keyword>
<evidence type="ECO:0000256" key="2">
    <source>
        <dbReference type="ARBA" id="ARBA00007543"/>
    </source>
</evidence>
<dbReference type="RefSeq" id="WP_311690508.1">
    <property type="nucleotide sequence ID" value="NZ_JAVRHL010000002.1"/>
</dbReference>
<evidence type="ECO:0000313" key="8">
    <source>
        <dbReference type="EMBL" id="MDT0682702.1"/>
    </source>
</evidence>